<proteinExistence type="predicted"/>
<accession>A0AA41UIJ8</accession>
<dbReference type="InterPro" id="IPR051462">
    <property type="entry name" value="CBS_domain-containing"/>
</dbReference>
<evidence type="ECO:0000256" key="2">
    <source>
        <dbReference type="PROSITE-ProRule" id="PRU00703"/>
    </source>
</evidence>
<evidence type="ECO:0000259" key="3">
    <source>
        <dbReference type="PROSITE" id="PS51371"/>
    </source>
</evidence>
<dbReference type="InterPro" id="IPR046342">
    <property type="entry name" value="CBS_dom_sf"/>
</dbReference>
<sequence>MQAIKVKEIMVPLKDYATVSENATMFDAVLALEAAQAEFDQSRYRHRAVLVYNDQNQIVGKISQLDLLKALEPKYDQILNTTKLSRTGYSLDYIKSLSHTEFWDKPLNDICRKAADLHVKRFMYTPDEEEFIEENAELNEAVHQLIVGRHHSLLVTRGKEIVGVLRLTDVFKLVCERIKACKI</sequence>
<keyword evidence="5" id="KW-1185">Reference proteome</keyword>
<reference evidence="4" key="1">
    <citation type="submission" date="2022-04" db="EMBL/GenBank/DDBJ databases">
        <title>Desulfatitalea alkaliphila sp. nov., a novel anaerobic sulfate-reducing bacterium isolated from terrestrial mud volcano, Taman Peninsula, Russia.</title>
        <authorList>
            <person name="Khomyakova M.A."/>
            <person name="Merkel A.Y."/>
            <person name="Slobodkin A.I."/>
        </authorList>
    </citation>
    <scope>NUCLEOTIDE SEQUENCE</scope>
    <source>
        <strain evidence="4">M08but</strain>
    </source>
</reference>
<dbReference type="RefSeq" id="WP_246904018.1">
    <property type="nucleotide sequence ID" value="NZ_JALJRB010000005.1"/>
</dbReference>
<dbReference type="PROSITE" id="PS51371">
    <property type="entry name" value="CBS"/>
    <property type="match status" value="1"/>
</dbReference>
<dbReference type="Pfam" id="PF00571">
    <property type="entry name" value="CBS"/>
    <property type="match status" value="2"/>
</dbReference>
<dbReference type="PANTHER" id="PTHR48108">
    <property type="entry name" value="CBS DOMAIN-CONTAINING PROTEIN CBSX2, CHLOROPLASTIC"/>
    <property type="match status" value="1"/>
</dbReference>
<dbReference type="InterPro" id="IPR000644">
    <property type="entry name" value="CBS_dom"/>
</dbReference>
<dbReference type="SUPFAM" id="SSF54631">
    <property type="entry name" value="CBS-domain pair"/>
    <property type="match status" value="1"/>
</dbReference>
<dbReference type="Gene3D" id="3.10.580.10">
    <property type="entry name" value="CBS-domain"/>
    <property type="match status" value="1"/>
</dbReference>
<feature type="domain" description="CBS" evidence="3">
    <location>
        <begin position="10"/>
        <end position="78"/>
    </location>
</feature>
<organism evidence="4 5">
    <name type="scientific">Desulfatitalea alkaliphila</name>
    <dbReference type="NCBI Taxonomy" id="2929485"/>
    <lineage>
        <taxon>Bacteria</taxon>
        <taxon>Pseudomonadati</taxon>
        <taxon>Thermodesulfobacteriota</taxon>
        <taxon>Desulfobacteria</taxon>
        <taxon>Desulfobacterales</taxon>
        <taxon>Desulfosarcinaceae</taxon>
        <taxon>Desulfatitalea</taxon>
    </lineage>
</organism>
<comment type="caution">
    <text evidence="4">The sequence shown here is derived from an EMBL/GenBank/DDBJ whole genome shotgun (WGS) entry which is preliminary data.</text>
</comment>
<dbReference type="AlphaFoldDB" id="A0AA41UIJ8"/>
<dbReference type="EMBL" id="JALJRB010000005">
    <property type="protein sequence ID" value="MCJ8500174.1"/>
    <property type="molecule type" value="Genomic_DNA"/>
</dbReference>
<dbReference type="Proteomes" id="UP001165427">
    <property type="component" value="Unassembled WGS sequence"/>
</dbReference>
<protein>
    <submittedName>
        <fullName evidence="4">CBS domain-containing protein</fullName>
    </submittedName>
</protein>
<keyword evidence="1" id="KW-0677">Repeat</keyword>
<dbReference type="PANTHER" id="PTHR48108:SF26">
    <property type="entry name" value="CBS DOMAIN-CONTAINING PROTEIN DDB_G0289609"/>
    <property type="match status" value="1"/>
</dbReference>
<name>A0AA41UIJ8_9BACT</name>
<keyword evidence="2" id="KW-0129">CBS domain</keyword>
<evidence type="ECO:0000313" key="4">
    <source>
        <dbReference type="EMBL" id="MCJ8500174.1"/>
    </source>
</evidence>
<evidence type="ECO:0000313" key="5">
    <source>
        <dbReference type="Proteomes" id="UP001165427"/>
    </source>
</evidence>
<evidence type="ECO:0000256" key="1">
    <source>
        <dbReference type="ARBA" id="ARBA00022737"/>
    </source>
</evidence>
<gene>
    <name evidence="4" type="ORF">MRX98_06270</name>
</gene>